<feature type="compositionally biased region" description="Pro residues" evidence="1">
    <location>
        <begin position="308"/>
        <end position="319"/>
    </location>
</feature>
<dbReference type="Pfam" id="PF22564">
    <property type="entry name" value="HAAS"/>
    <property type="match status" value="1"/>
</dbReference>
<dbReference type="EMBL" id="BAAAGX010000025">
    <property type="protein sequence ID" value="GAA0265997.1"/>
    <property type="molecule type" value="Genomic_DNA"/>
</dbReference>
<comment type="caution">
    <text evidence="3">The sequence shown here is derived from an EMBL/GenBank/DDBJ whole genome shotgun (WGS) entry which is preliminary data.</text>
</comment>
<name>A0ABN0UYD8_9ACTN</name>
<sequence length="354" mass="36689">MTAPTVGTEADRYLQRVRAALADLPEDERNELIEDLSAHLADISAESPGTLTAASLEERLGRPEAYAAELRASAGLAPAPRATAQLRGITERVRGRLDAVPAYRQFVAFLPELRPGWWVLRGYLFAVVVAAIFLGGFSGVLPSSGSDAVVFLVLAALAAYGSVWLGRRSDGFGRWGRRAVIAGGIFVALVGLAIVTTSRSADYYDTGSYYSGGPLSDATDLRVYGPDGQLIRDAQVFDQNGNPVVLSGSCPTEQRTRTDGGVAENVYPRTVDPSIDPAYCTDDGRAPVAEQLPGLNPRVPTAGGVPVSPGPSSPGPGSPVPSESVVPSGSSSPTGSPSGSPAASSAAPTPTPTR</sequence>
<dbReference type="Proteomes" id="UP001500967">
    <property type="component" value="Unassembled WGS sequence"/>
</dbReference>
<evidence type="ECO:0000313" key="3">
    <source>
        <dbReference type="EMBL" id="GAA0265997.1"/>
    </source>
</evidence>
<evidence type="ECO:0000256" key="1">
    <source>
        <dbReference type="SAM" id="MobiDB-lite"/>
    </source>
</evidence>
<feature type="transmembrane region" description="Helical" evidence="2">
    <location>
        <begin position="123"/>
        <end position="142"/>
    </location>
</feature>
<organism evidence="3 4">
    <name type="scientific">Cryptosporangium japonicum</name>
    <dbReference type="NCBI Taxonomy" id="80872"/>
    <lineage>
        <taxon>Bacteria</taxon>
        <taxon>Bacillati</taxon>
        <taxon>Actinomycetota</taxon>
        <taxon>Actinomycetes</taxon>
        <taxon>Cryptosporangiales</taxon>
        <taxon>Cryptosporangiaceae</taxon>
        <taxon>Cryptosporangium</taxon>
    </lineage>
</organism>
<feature type="transmembrane region" description="Helical" evidence="2">
    <location>
        <begin position="178"/>
        <end position="196"/>
    </location>
</feature>
<keyword evidence="2" id="KW-0812">Transmembrane</keyword>
<proteinExistence type="predicted"/>
<evidence type="ECO:0008006" key="5">
    <source>
        <dbReference type="Google" id="ProtNLM"/>
    </source>
</evidence>
<keyword evidence="4" id="KW-1185">Reference proteome</keyword>
<feature type="transmembrane region" description="Helical" evidence="2">
    <location>
        <begin position="148"/>
        <end position="166"/>
    </location>
</feature>
<accession>A0ABN0UYD8</accession>
<protein>
    <recommendedName>
        <fullName evidence="5">Proline-rich protein</fullName>
    </recommendedName>
</protein>
<evidence type="ECO:0000256" key="2">
    <source>
        <dbReference type="SAM" id="Phobius"/>
    </source>
</evidence>
<feature type="compositionally biased region" description="Low complexity" evidence="1">
    <location>
        <begin position="320"/>
        <end position="348"/>
    </location>
</feature>
<keyword evidence="2" id="KW-1133">Transmembrane helix</keyword>
<keyword evidence="2" id="KW-0472">Membrane</keyword>
<dbReference type="RefSeq" id="WP_344652353.1">
    <property type="nucleotide sequence ID" value="NZ_BAAAGX010000025.1"/>
</dbReference>
<reference evidence="3 4" key="1">
    <citation type="journal article" date="2019" name="Int. J. Syst. Evol. Microbiol.">
        <title>The Global Catalogue of Microorganisms (GCM) 10K type strain sequencing project: providing services to taxonomists for standard genome sequencing and annotation.</title>
        <authorList>
            <consortium name="The Broad Institute Genomics Platform"/>
            <consortium name="The Broad Institute Genome Sequencing Center for Infectious Disease"/>
            <person name="Wu L."/>
            <person name="Ma J."/>
        </authorList>
    </citation>
    <scope>NUCLEOTIDE SEQUENCE [LARGE SCALE GENOMIC DNA]</scope>
    <source>
        <strain evidence="3 4">JCM 10425</strain>
    </source>
</reference>
<gene>
    <name evidence="3" type="ORF">GCM10009539_60880</name>
</gene>
<evidence type="ECO:0000313" key="4">
    <source>
        <dbReference type="Proteomes" id="UP001500967"/>
    </source>
</evidence>
<feature type="region of interest" description="Disordered" evidence="1">
    <location>
        <begin position="242"/>
        <end position="354"/>
    </location>
</feature>